<evidence type="ECO:0000313" key="3">
    <source>
        <dbReference type="EMBL" id="RNB69554.1"/>
    </source>
</evidence>
<sequence length="146" mass="16434">MAASKKAESAEKKSKKLSGPEQVAEFMNTLEHPLKAEIAEVRSIILQANEQLSEHIKWKAPSFCCDHEDRITFNLHGKGYFTLVFHRGAKVKDTIEHGPLIEDATGLMTWAANDRATIRFTDMDDVQAKKEPLTVLVNQWIDAARS</sequence>
<keyword evidence="4" id="KW-1185">Reference proteome</keyword>
<dbReference type="EMBL" id="RHHR01000037">
    <property type="protein sequence ID" value="RNB69554.1"/>
    <property type="molecule type" value="Genomic_DNA"/>
</dbReference>
<proteinExistence type="predicted"/>
<dbReference type="Pfam" id="PF08818">
    <property type="entry name" value="DUF1801"/>
    <property type="match status" value="1"/>
</dbReference>
<dbReference type="RefSeq" id="WP_122910522.1">
    <property type="nucleotide sequence ID" value="NZ_CBCSBE010000015.1"/>
</dbReference>
<gene>
    <name evidence="3" type="ORF">EDM52_18965</name>
</gene>
<dbReference type="OrthoDB" id="9811812at2"/>
<organism evidence="3 4">
    <name type="scientific">Brevibacillus invocatus</name>
    <dbReference type="NCBI Taxonomy" id="173959"/>
    <lineage>
        <taxon>Bacteria</taxon>
        <taxon>Bacillati</taxon>
        <taxon>Bacillota</taxon>
        <taxon>Bacilli</taxon>
        <taxon>Bacillales</taxon>
        <taxon>Paenibacillaceae</taxon>
        <taxon>Brevibacillus</taxon>
    </lineage>
</organism>
<reference evidence="3 4" key="1">
    <citation type="submission" date="2018-10" db="EMBL/GenBank/DDBJ databases">
        <title>Phylogenomics of Brevibacillus.</title>
        <authorList>
            <person name="Dunlap C."/>
        </authorList>
    </citation>
    <scope>NUCLEOTIDE SEQUENCE [LARGE SCALE GENOMIC DNA]</scope>
    <source>
        <strain evidence="3 4">JCM 12215</strain>
    </source>
</reference>
<dbReference type="Gene3D" id="3.90.1150.200">
    <property type="match status" value="1"/>
</dbReference>
<accession>A0A3M8C1L9</accession>
<evidence type="ECO:0000259" key="2">
    <source>
        <dbReference type="Pfam" id="PF08818"/>
    </source>
</evidence>
<feature type="compositionally biased region" description="Basic and acidic residues" evidence="1">
    <location>
        <begin position="1"/>
        <end position="12"/>
    </location>
</feature>
<name>A0A3M8C1L9_9BACL</name>
<evidence type="ECO:0000256" key="1">
    <source>
        <dbReference type="SAM" id="MobiDB-lite"/>
    </source>
</evidence>
<dbReference type="InterPro" id="IPR014922">
    <property type="entry name" value="YdhG-like"/>
</dbReference>
<feature type="domain" description="YdhG-like" evidence="2">
    <location>
        <begin position="35"/>
        <end position="141"/>
    </location>
</feature>
<dbReference type="AlphaFoldDB" id="A0A3M8C1L9"/>
<comment type="caution">
    <text evidence="3">The sequence shown here is derived from an EMBL/GenBank/DDBJ whole genome shotgun (WGS) entry which is preliminary data.</text>
</comment>
<dbReference type="Proteomes" id="UP000282028">
    <property type="component" value="Unassembled WGS sequence"/>
</dbReference>
<dbReference type="SUPFAM" id="SSF159888">
    <property type="entry name" value="YdhG-like"/>
    <property type="match status" value="1"/>
</dbReference>
<protein>
    <submittedName>
        <fullName evidence="3">DUF1801 domain-containing protein</fullName>
    </submittedName>
</protein>
<feature type="region of interest" description="Disordered" evidence="1">
    <location>
        <begin position="1"/>
        <end position="20"/>
    </location>
</feature>
<evidence type="ECO:0000313" key="4">
    <source>
        <dbReference type="Proteomes" id="UP000282028"/>
    </source>
</evidence>